<proteinExistence type="predicted"/>
<dbReference type="InterPro" id="IPR018170">
    <property type="entry name" value="Aldo/ket_reductase_CS"/>
</dbReference>
<reference evidence="1 2" key="1">
    <citation type="submission" date="2017-11" db="EMBL/GenBank/DDBJ databases">
        <title>Bacillus camelliae sp. nov., isolated from pu'er tea.</title>
        <authorList>
            <person name="Niu L."/>
        </authorList>
    </citation>
    <scope>NUCLEOTIDE SEQUENCE [LARGE SCALE GENOMIC DNA]</scope>
    <source>
        <strain evidence="1 2">7578-1</strain>
    </source>
</reference>
<accession>A0A2N3LLJ9</accession>
<dbReference type="AlphaFoldDB" id="A0A2N3LLJ9"/>
<dbReference type="PROSITE" id="PS00063">
    <property type="entry name" value="ALDOKETO_REDUCTASE_3"/>
    <property type="match status" value="1"/>
</dbReference>
<dbReference type="GO" id="GO:0016491">
    <property type="term" value="F:oxidoreductase activity"/>
    <property type="evidence" value="ECO:0007669"/>
    <property type="project" value="InterPro"/>
</dbReference>
<dbReference type="InterPro" id="IPR036812">
    <property type="entry name" value="NAD(P)_OxRdtase_dom_sf"/>
</dbReference>
<sequence length="59" mass="7045">MIPKSVCIERIMENFNIFDFELDKKDMDKIGRMDTFKSLFLSHNDPEILKEFGTLKFDI</sequence>
<evidence type="ECO:0000313" key="2">
    <source>
        <dbReference type="Proteomes" id="UP000233440"/>
    </source>
</evidence>
<keyword evidence="2" id="KW-1185">Reference proteome</keyword>
<organism evidence="1 2">
    <name type="scientific">Heyndrickxia camelliae</name>
    <dbReference type="NCBI Taxonomy" id="1707093"/>
    <lineage>
        <taxon>Bacteria</taxon>
        <taxon>Bacillati</taxon>
        <taxon>Bacillota</taxon>
        <taxon>Bacilli</taxon>
        <taxon>Bacillales</taxon>
        <taxon>Bacillaceae</taxon>
        <taxon>Heyndrickxia</taxon>
    </lineage>
</organism>
<name>A0A2N3LLJ9_9BACI</name>
<dbReference type="EMBL" id="PIQO01000005">
    <property type="protein sequence ID" value="PKR85403.1"/>
    <property type="molecule type" value="Genomic_DNA"/>
</dbReference>
<dbReference type="SUPFAM" id="SSF51430">
    <property type="entry name" value="NAD(P)-linked oxidoreductase"/>
    <property type="match status" value="1"/>
</dbReference>
<gene>
    <name evidence="1" type="ORF">CWO92_09465</name>
</gene>
<evidence type="ECO:0000313" key="1">
    <source>
        <dbReference type="EMBL" id="PKR85403.1"/>
    </source>
</evidence>
<dbReference type="Proteomes" id="UP000233440">
    <property type="component" value="Unassembled WGS sequence"/>
</dbReference>
<dbReference type="Gene3D" id="3.20.20.100">
    <property type="entry name" value="NADP-dependent oxidoreductase domain"/>
    <property type="match status" value="1"/>
</dbReference>
<protein>
    <submittedName>
        <fullName evidence="1">Uncharacterized protein</fullName>
    </submittedName>
</protein>
<comment type="caution">
    <text evidence="1">The sequence shown here is derived from an EMBL/GenBank/DDBJ whole genome shotgun (WGS) entry which is preliminary data.</text>
</comment>